<protein>
    <submittedName>
        <fullName evidence="1">Uncharacterized protein</fullName>
    </submittedName>
</protein>
<name>A0A1N6ELU8_9FLAO</name>
<dbReference type="Proteomes" id="UP000185207">
    <property type="component" value="Unassembled WGS sequence"/>
</dbReference>
<reference evidence="2" key="1">
    <citation type="submission" date="2016-11" db="EMBL/GenBank/DDBJ databases">
        <authorList>
            <person name="Varghese N."/>
            <person name="Submissions S."/>
        </authorList>
    </citation>
    <scope>NUCLEOTIDE SEQUENCE [LARGE SCALE GENOMIC DNA]</scope>
    <source>
        <strain evidence="2">DSM 27623</strain>
    </source>
</reference>
<evidence type="ECO:0000313" key="2">
    <source>
        <dbReference type="Proteomes" id="UP000185207"/>
    </source>
</evidence>
<dbReference type="OrthoDB" id="1256335at2"/>
<evidence type="ECO:0000313" key="1">
    <source>
        <dbReference type="EMBL" id="SIN83978.1"/>
    </source>
</evidence>
<dbReference type="RefSeq" id="WP_074233514.1">
    <property type="nucleotide sequence ID" value="NZ_FSRK01000001.1"/>
</dbReference>
<sequence>MAIELHLKKNEALKLTLLISKENYNPHLEQRYFYAGAYADKEALKKYINEDIYFYDLYITYHNFHQDVPTK</sequence>
<proteinExistence type="predicted"/>
<gene>
    <name evidence="1" type="ORF">SAMN05444409_0718</name>
</gene>
<dbReference type="AlphaFoldDB" id="A0A1N6ELU8"/>
<dbReference type="EMBL" id="FSRK01000001">
    <property type="protein sequence ID" value="SIN83978.1"/>
    <property type="molecule type" value="Genomic_DNA"/>
</dbReference>
<keyword evidence="2" id="KW-1185">Reference proteome</keyword>
<organism evidence="1 2">
    <name type="scientific">Epilithonimonas zeae</name>
    <dbReference type="NCBI Taxonomy" id="1416779"/>
    <lineage>
        <taxon>Bacteria</taxon>
        <taxon>Pseudomonadati</taxon>
        <taxon>Bacteroidota</taxon>
        <taxon>Flavobacteriia</taxon>
        <taxon>Flavobacteriales</taxon>
        <taxon>Weeksellaceae</taxon>
        <taxon>Chryseobacterium group</taxon>
        <taxon>Epilithonimonas</taxon>
    </lineage>
</organism>
<accession>A0A1N6ELU8</accession>